<feature type="signal peptide" evidence="1">
    <location>
        <begin position="1"/>
        <end position="30"/>
    </location>
</feature>
<dbReference type="RefSeq" id="WP_198483076.1">
    <property type="nucleotide sequence ID" value="NZ_CP065997.1"/>
</dbReference>
<organism evidence="2 3">
    <name type="scientific">Achromobacter deleyi</name>
    <dbReference type="NCBI Taxonomy" id="1353891"/>
    <lineage>
        <taxon>Bacteria</taxon>
        <taxon>Pseudomonadati</taxon>
        <taxon>Pseudomonadota</taxon>
        <taxon>Betaproteobacteria</taxon>
        <taxon>Burkholderiales</taxon>
        <taxon>Alcaligenaceae</taxon>
        <taxon>Achromobacter</taxon>
    </lineage>
</organism>
<dbReference type="AlphaFoldDB" id="A0A7T4AYQ7"/>
<dbReference type="Proteomes" id="UP000595231">
    <property type="component" value="Chromosome"/>
</dbReference>
<accession>A0A7T4AYQ7</accession>
<name>A0A7T4AYQ7_9BURK</name>
<keyword evidence="1" id="KW-0732">Signal</keyword>
<evidence type="ECO:0000313" key="2">
    <source>
        <dbReference type="EMBL" id="QQB32519.1"/>
    </source>
</evidence>
<feature type="chain" id="PRO_5032395321" evidence="1">
    <location>
        <begin position="31"/>
        <end position="182"/>
    </location>
</feature>
<gene>
    <name evidence="2" type="ORF">I6I07_17745</name>
</gene>
<sequence>MQGSLNINVHGFAVALASAALLAISGPAAAQPANFKNTREYKEAYKCGKESLESDPSGNSTVSYCVGNSHDPSKIEMQGFKDAVADAKRGPSASAAQPPACTFGYGVYQANGSRADGFEEGPRKVTTMKMVAMMAPGREFQIYDVKGQRIPNSILQQWFAGNATEIRLTPLALKTCSKKQIG</sequence>
<proteinExistence type="predicted"/>
<reference evidence="2 3" key="1">
    <citation type="submission" date="2020-12" db="EMBL/GenBank/DDBJ databases">
        <title>FDA dAtabase for Regulatory Grade micrObial Sequences (FDA-ARGOS): Supporting development and validation of Infectious Disease Dx tests.</title>
        <authorList>
            <person name="Sproer C."/>
            <person name="Gronow S."/>
            <person name="Severitt S."/>
            <person name="Schroder I."/>
            <person name="Tallon L."/>
            <person name="Sadzewicz L."/>
            <person name="Zhao X."/>
            <person name="Boylan J."/>
            <person name="Ott S."/>
            <person name="Bowen H."/>
            <person name="Vavikolanu K."/>
            <person name="Mehta A."/>
            <person name="Aluvathingal J."/>
            <person name="Nadendla S."/>
            <person name="Lowell S."/>
            <person name="Myers T."/>
            <person name="Yan Y."/>
            <person name="Sichtig H."/>
        </authorList>
    </citation>
    <scope>NUCLEOTIDE SEQUENCE [LARGE SCALE GENOMIC DNA]</scope>
    <source>
        <strain evidence="2 3">FDAARGOS_1050</strain>
    </source>
</reference>
<dbReference type="EMBL" id="CP065997">
    <property type="protein sequence ID" value="QQB32519.1"/>
    <property type="molecule type" value="Genomic_DNA"/>
</dbReference>
<protein>
    <submittedName>
        <fullName evidence="2">Uncharacterized protein</fullName>
    </submittedName>
</protein>
<evidence type="ECO:0000256" key="1">
    <source>
        <dbReference type="SAM" id="SignalP"/>
    </source>
</evidence>
<evidence type="ECO:0000313" key="3">
    <source>
        <dbReference type="Proteomes" id="UP000595231"/>
    </source>
</evidence>